<comment type="caution">
    <text evidence="2">The sequence shown here is derived from an EMBL/GenBank/DDBJ whole genome shotgun (WGS) entry which is preliminary data.</text>
</comment>
<keyword evidence="3" id="KW-1185">Reference proteome</keyword>
<evidence type="ECO:0000313" key="2">
    <source>
        <dbReference type="EMBL" id="MFC3848908.1"/>
    </source>
</evidence>
<sequence length="314" mass="33647">MVKLGHVYPMADIVEALLHAPTPGNEPRDVHSVDADSRGVVVGPREFCLYGPPSDGGLRADGTYLVDECPEVGDDDGEVLPEAAASAGLEFLAMGEHLDDVVHNLRHQGAPTDVATCVEAINHYLEHDAFLVVDCPSGVRALSDVVADRDLLRTTRVEAVSRVLGLSVRKTLGQEAADALLALHGHPLSTAVTIDVAAWNQWSQSPFAGRVTDGATHRLFAWGHDGDAWAVRTDDPDAPVVFFGAAGDDTAGNIVDLGVDVATFLRIADVWRALESKRFELGPDPAAHPILAEFREKVAPLVPAPADSWPWPYR</sequence>
<dbReference type="Pfam" id="PF24832">
    <property type="entry name" value="DUF7716"/>
    <property type="match status" value="1"/>
</dbReference>
<proteinExistence type="predicted"/>
<dbReference type="InterPro" id="IPR056133">
    <property type="entry name" value="DUF7716"/>
</dbReference>
<feature type="domain" description="DUF7716" evidence="1">
    <location>
        <begin position="49"/>
        <end position="132"/>
    </location>
</feature>
<accession>A0ABV7ZMA2</accession>
<gene>
    <name evidence="2" type="ORF">ACFORJ_01825</name>
</gene>
<dbReference type="Proteomes" id="UP001595751">
    <property type="component" value="Unassembled WGS sequence"/>
</dbReference>
<reference evidence="3" key="1">
    <citation type="journal article" date="2019" name="Int. J. Syst. Evol. Microbiol.">
        <title>The Global Catalogue of Microorganisms (GCM) 10K type strain sequencing project: providing services to taxonomists for standard genome sequencing and annotation.</title>
        <authorList>
            <consortium name="The Broad Institute Genomics Platform"/>
            <consortium name="The Broad Institute Genome Sequencing Center for Infectious Disease"/>
            <person name="Wu L."/>
            <person name="Ma J."/>
        </authorList>
    </citation>
    <scope>NUCLEOTIDE SEQUENCE [LARGE SCALE GENOMIC DNA]</scope>
    <source>
        <strain evidence="3">CCUG 53252</strain>
    </source>
</reference>
<evidence type="ECO:0000259" key="1">
    <source>
        <dbReference type="Pfam" id="PF24832"/>
    </source>
</evidence>
<dbReference type="EMBL" id="JBHRZN010000001">
    <property type="protein sequence ID" value="MFC3848908.1"/>
    <property type="molecule type" value="Genomic_DNA"/>
</dbReference>
<dbReference type="RefSeq" id="WP_290291688.1">
    <property type="nucleotide sequence ID" value="NZ_CP047211.1"/>
</dbReference>
<name>A0ABV7ZMA2_9CORY</name>
<evidence type="ECO:0000313" key="3">
    <source>
        <dbReference type="Proteomes" id="UP001595751"/>
    </source>
</evidence>
<protein>
    <recommendedName>
        <fullName evidence="1">DUF7716 domain-containing protein</fullName>
    </recommendedName>
</protein>
<organism evidence="2 3">
    <name type="scientific">Corynebacterium hansenii</name>
    <dbReference type="NCBI Taxonomy" id="394964"/>
    <lineage>
        <taxon>Bacteria</taxon>
        <taxon>Bacillati</taxon>
        <taxon>Actinomycetota</taxon>
        <taxon>Actinomycetes</taxon>
        <taxon>Mycobacteriales</taxon>
        <taxon>Corynebacteriaceae</taxon>
        <taxon>Corynebacterium</taxon>
    </lineage>
</organism>